<evidence type="ECO:0000313" key="1">
    <source>
        <dbReference type="EMBL" id="MDH5160944.1"/>
    </source>
</evidence>
<organism evidence="1 2">
    <name type="scientific">Heyndrickxia oleronia</name>
    <dbReference type="NCBI Taxonomy" id="38875"/>
    <lineage>
        <taxon>Bacteria</taxon>
        <taxon>Bacillati</taxon>
        <taxon>Bacillota</taxon>
        <taxon>Bacilli</taxon>
        <taxon>Bacillales</taxon>
        <taxon>Bacillaceae</taxon>
        <taxon>Heyndrickxia</taxon>
    </lineage>
</organism>
<dbReference type="Proteomes" id="UP001159179">
    <property type="component" value="Unassembled WGS sequence"/>
</dbReference>
<evidence type="ECO:0000313" key="2">
    <source>
        <dbReference type="Proteomes" id="UP001159179"/>
    </source>
</evidence>
<proteinExistence type="predicted"/>
<name>A0AAW6SQ97_9BACI</name>
<protein>
    <submittedName>
        <fullName evidence="1">Uncharacterized protein</fullName>
    </submittedName>
</protein>
<reference evidence="1" key="1">
    <citation type="submission" date="2023-03" db="EMBL/GenBank/DDBJ databases">
        <title>Bacterial isolates from washroom surfaces on a university campus.</title>
        <authorList>
            <person name="Holman D.B."/>
            <person name="Gzyl K.E."/>
            <person name="Taheri A.E."/>
        </authorList>
    </citation>
    <scope>NUCLEOTIDE SEQUENCE</scope>
    <source>
        <strain evidence="1">RD03</strain>
    </source>
</reference>
<accession>A0AAW6SQ97</accession>
<dbReference type="AlphaFoldDB" id="A0AAW6SQ97"/>
<dbReference type="RefSeq" id="WP_280616395.1">
    <property type="nucleotide sequence ID" value="NZ_JAROYP010000004.1"/>
</dbReference>
<dbReference type="EMBL" id="JAROYP010000004">
    <property type="protein sequence ID" value="MDH5160944.1"/>
    <property type="molecule type" value="Genomic_DNA"/>
</dbReference>
<gene>
    <name evidence="1" type="ORF">P5X88_08345</name>
</gene>
<comment type="caution">
    <text evidence="1">The sequence shown here is derived from an EMBL/GenBank/DDBJ whole genome shotgun (WGS) entry which is preliminary data.</text>
</comment>
<sequence>MVLLSLPTLKFSIILAYLFPTSFNHFTSHFGLALGLQLGVDTAHYSVFYNKLNDELPNQNDFRSVA</sequence>